<evidence type="ECO:0000313" key="13">
    <source>
        <dbReference type="Proteomes" id="UP000040453"/>
    </source>
</evidence>
<dbReference type="InterPro" id="IPR036230">
    <property type="entry name" value="LeuA_allosteric_dom_sf"/>
</dbReference>
<dbReference type="RefSeq" id="WP_042533288.1">
    <property type="nucleotide sequence ID" value="NZ_CAXOIH010000023.1"/>
</dbReference>
<dbReference type="GO" id="GO:0009098">
    <property type="term" value="P:L-leucine biosynthetic process"/>
    <property type="evidence" value="ECO:0007669"/>
    <property type="project" value="UniProtKB-UniRule"/>
</dbReference>
<dbReference type="SMART" id="SM00917">
    <property type="entry name" value="LeuA_dimer"/>
    <property type="match status" value="1"/>
</dbReference>
<keyword evidence="10" id="KW-0460">Magnesium</keyword>
<keyword evidence="5 10" id="KW-0432">Leucine biosynthesis</keyword>
<comment type="subunit">
    <text evidence="10">Homodimer.</text>
</comment>
<dbReference type="OrthoDB" id="9804858at2"/>
<dbReference type="PANTHER" id="PTHR46911">
    <property type="match status" value="1"/>
</dbReference>
<dbReference type="UniPathway" id="UPA00048">
    <property type="reaction ID" value="UER00070"/>
</dbReference>
<sequence>MFNHQKYGKQYFMPPTISYDWVKKETLEKAPTWCSVDLRDGNQALPIPMNLEEKLELFQLLVDIGFKEIEVGFPAASDTEFNLLRKLIDNNMIPDDVTIMVITQAREHIIRRTFEAIQGAPRAIVHLYNSTSEAQRRQVFKKSKEEIKQIALNGAVLVKELAEEAGGDIYFQYSPESFPGTEVDYALDICNSVLDIWKPTPDHKAIINIPTTVQIAMPHIFANQIEYIHKNLAYRDGVTLSIHPHNDRGSGVSDAEFGVLAGAERVEGTLFGIGERTGNVDLITLAMNMYSQGFDPELDFSQMNAIREKYEKLTRTEVHERHPYSGDLVFTAFSGSHQDAISKGMKYRQETNTEKWDVPYIPVDPVDIGRNYQADVIRVNSQSGKGGIGYILETNFGVKLPYKMNEAMGYATKKVSDQTSRELSAEEIYQVFRENYVEYHPNFELVDYYFNKGTGQEVTLTIQKEKEQIELQGKGAGSLDAISNALKAHFDIDYALEVYEQQSLGKDSAAEACAQIGISHQGEIYWGAGIHEDITAASVYALVVAVNRLEDALISQKETVK</sequence>
<feature type="region of interest" description="Regulatory domain" evidence="10">
    <location>
        <begin position="439"/>
        <end position="561"/>
    </location>
</feature>
<dbReference type="EC" id="2.3.3.13" evidence="4 10"/>
<evidence type="ECO:0000256" key="2">
    <source>
        <dbReference type="ARBA" id="ARBA00004689"/>
    </source>
</evidence>
<feature type="binding site" evidence="10">
    <location>
        <position position="279"/>
    </location>
    <ligand>
        <name>Mg(2+)</name>
        <dbReference type="ChEBI" id="CHEBI:18420"/>
    </ligand>
</feature>
<keyword evidence="10" id="KW-0963">Cytoplasm</keyword>
<dbReference type="PROSITE" id="PS50991">
    <property type="entry name" value="PYR_CT"/>
    <property type="match status" value="1"/>
</dbReference>
<comment type="catalytic activity">
    <reaction evidence="1 10">
        <text>3-methyl-2-oxobutanoate + acetyl-CoA + H2O = (2S)-2-isopropylmalate + CoA + H(+)</text>
        <dbReference type="Rhea" id="RHEA:21524"/>
        <dbReference type="ChEBI" id="CHEBI:1178"/>
        <dbReference type="ChEBI" id="CHEBI:11851"/>
        <dbReference type="ChEBI" id="CHEBI:15377"/>
        <dbReference type="ChEBI" id="CHEBI:15378"/>
        <dbReference type="ChEBI" id="CHEBI:57287"/>
        <dbReference type="ChEBI" id="CHEBI:57288"/>
        <dbReference type="EC" id="2.3.3.13"/>
    </reaction>
</comment>
<evidence type="ECO:0000256" key="8">
    <source>
        <dbReference type="ARBA" id="ARBA00022723"/>
    </source>
</evidence>
<dbReference type="NCBIfam" id="NF002991">
    <property type="entry name" value="PRK03739.1"/>
    <property type="match status" value="1"/>
</dbReference>
<comment type="function">
    <text evidence="10">Catalyzes the condensation of the acetyl group of acetyl-CoA with 3-methyl-2-oxobutanoate (2-ketoisovalerate) to form 3-carboxy-3-hydroxy-4-methylpentanoate (2-isopropylmalate).</text>
</comment>
<evidence type="ECO:0000256" key="6">
    <source>
        <dbReference type="ARBA" id="ARBA00022605"/>
    </source>
</evidence>
<dbReference type="PROSITE" id="PS00816">
    <property type="entry name" value="AIPM_HOMOCIT_SYNTH_2"/>
    <property type="match status" value="1"/>
</dbReference>
<evidence type="ECO:0000256" key="1">
    <source>
        <dbReference type="ARBA" id="ARBA00000064"/>
    </source>
</evidence>
<name>A0A0A1MCJ3_9BACI</name>
<comment type="subcellular location">
    <subcellularLocation>
        <location evidence="10">Cytoplasm</location>
    </subcellularLocation>
</comment>
<dbReference type="InterPro" id="IPR005668">
    <property type="entry name" value="IPM_Synthase"/>
</dbReference>
<dbReference type="SUPFAM" id="SSF51569">
    <property type="entry name" value="Aldolase"/>
    <property type="match status" value="1"/>
</dbReference>
<accession>A0A0A1MCJ3</accession>
<dbReference type="InterPro" id="IPR013785">
    <property type="entry name" value="Aldolase_TIM"/>
</dbReference>
<dbReference type="GO" id="GO:0000287">
    <property type="term" value="F:magnesium ion binding"/>
    <property type="evidence" value="ECO:0007669"/>
    <property type="project" value="UniProtKB-UniRule"/>
</dbReference>
<dbReference type="InterPro" id="IPR002034">
    <property type="entry name" value="AIPM/Hcit_synth_CS"/>
</dbReference>
<dbReference type="InterPro" id="IPR013709">
    <property type="entry name" value="2-isopropylmalate_synth_dimer"/>
</dbReference>
<dbReference type="GO" id="GO:0003985">
    <property type="term" value="F:acetyl-CoA C-acetyltransferase activity"/>
    <property type="evidence" value="ECO:0007669"/>
    <property type="project" value="UniProtKB-UniRule"/>
</dbReference>
<protein>
    <recommendedName>
        <fullName evidence="4 10">2-isopropylmalate synthase</fullName>
        <ecNumber evidence="4 10">2.3.3.13</ecNumber>
    </recommendedName>
    <alternativeName>
        <fullName evidence="10">Alpha-IPM synthase</fullName>
    </alternativeName>
    <alternativeName>
        <fullName evidence="10">Alpha-isopropylmalate synthase</fullName>
    </alternativeName>
</protein>
<dbReference type="Gene3D" id="3.30.160.270">
    <property type="match status" value="1"/>
</dbReference>
<dbReference type="PROSITE" id="PS00815">
    <property type="entry name" value="AIPM_HOMOCIT_SYNTH_1"/>
    <property type="match status" value="1"/>
</dbReference>
<feature type="domain" description="Pyruvate carboxyltransferase" evidence="11">
    <location>
        <begin position="31"/>
        <end position="304"/>
    </location>
</feature>
<dbReference type="Proteomes" id="UP000040453">
    <property type="component" value="Unassembled WGS sequence"/>
</dbReference>
<dbReference type="Pfam" id="PF08502">
    <property type="entry name" value="LeuA_dimer"/>
    <property type="match status" value="1"/>
</dbReference>
<comment type="pathway">
    <text evidence="2 10">Amino-acid biosynthesis; L-leucine biosynthesis; L-leucine from 3-methyl-2-oxobutanoate: step 1/4.</text>
</comment>
<keyword evidence="7 10" id="KW-0808">Transferase</keyword>
<dbReference type="HAMAP" id="MF_00572">
    <property type="entry name" value="LeuA_type2"/>
    <property type="match status" value="1"/>
</dbReference>
<evidence type="ECO:0000256" key="7">
    <source>
        <dbReference type="ARBA" id="ARBA00022679"/>
    </source>
</evidence>
<evidence type="ECO:0000313" key="12">
    <source>
        <dbReference type="EMBL" id="CEI83085.1"/>
    </source>
</evidence>
<dbReference type="SUPFAM" id="SSF110921">
    <property type="entry name" value="2-isopropylmalate synthase LeuA, allosteric (dimerisation) domain"/>
    <property type="match status" value="1"/>
</dbReference>
<reference evidence="12 13" key="1">
    <citation type="submission" date="2014-11" db="EMBL/GenBank/DDBJ databases">
        <authorList>
            <person name="Urmite Genomes Urmite Genomes"/>
        </authorList>
    </citation>
    <scope>NUCLEOTIDE SEQUENCE [LARGE SCALE GENOMIC DNA]</scope>
    <source>
        <strain evidence="12 13">Oc5</strain>
    </source>
</reference>
<dbReference type="InterPro" id="IPR000891">
    <property type="entry name" value="PYR_CT"/>
</dbReference>
<dbReference type="Pfam" id="PF00682">
    <property type="entry name" value="HMGL-like"/>
    <property type="match status" value="1"/>
</dbReference>
<evidence type="ECO:0000256" key="9">
    <source>
        <dbReference type="ARBA" id="ARBA00023304"/>
    </source>
</evidence>
<dbReference type="GO" id="GO:0005737">
    <property type="term" value="C:cytoplasm"/>
    <property type="evidence" value="ECO:0007669"/>
    <property type="project" value="UniProtKB-SubCell"/>
</dbReference>
<dbReference type="SUPFAM" id="SSF89000">
    <property type="entry name" value="post-HMGL domain-like"/>
    <property type="match status" value="1"/>
</dbReference>
<gene>
    <name evidence="10 12" type="primary">leuA</name>
    <name evidence="12" type="ORF">BN997_02975</name>
</gene>
<dbReference type="PANTHER" id="PTHR46911:SF1">
    <property type="entry name" value="2-ISOPROPYLMALATE SYNTHASE"/>
    <property type="match status" value="1"/>
</dbReference>
<dbReference type="GO" id="GO:0003852">
    <property type="term" value="F:2-isopropylmalate synthase activity"/>
    <property type="evidence" value="ECO:0007669"/>
    <property type="project" value="UniProtKB-UniRule"/>
</dbReference>
<dbReference type="InterPro" id="IPR039371">
    <property type="entry name" value="LeuA_N_DRE-TIM"/>
</dbReference>
<feature type="binding site" evidence="10">
    <location>
        <position position="40"/>
    </location>
    <ligand>
        <name>Mg(2+)</name>
        <dbReference type="ChEBI" id="CHEBI:18420"/>
    </ligand>
</feature>
<dbReference type="AlphaFoldDB" id="A0A0A1MCJ3"/>
<dbReference type="STRING" id="545501.BN997_02975"/>
<dbReference type="Gene3D" id="3.20.20.70">
    <property type="entry name" value="Aldolase class I"/>
    <property type="match status" value="1"/>
</dbReference>
<keyword evidence="9 10" id="KW-0100">Branched-chain amino acid biosynthesis</keyword>
<evidence type="ECO:0000256" key="5">
    <source>
        <dbReference type="ARBA" id="ARBA00022430"/>
    </source>
</evidence>
<evidence type="ECO:0000256" key="10">
    <source>
        <dbReference type="HAMAP-Rule" id="MF_00572"/>
    </source>
</evidence>
<keyword evidence="8 10" id="KW-0479">Metal-binding</keyword>
<dbReference type="Pfam" id="PF22615">
    <property type="entry name" value="IPMS_D2"/>
    <property type="match status" value="1"/>
</dbReference>
<proteinExistence type="inferred from homology"/>
<comment type="similarity">
    <text evidence="3 10">Belongs to the alpha-IPM synthase/homocitrate synthase family. LeuA type 2 subfamily.</text>
</comment>
<dbReference type="EMBL" id="CDGG01000001">
    <property type="protein sequence ID" value="CEI83085.1"/>
    <property type="molecule type" value="Genomic_DNA"/>
</dbReference>
<keyword evidence="6 10" id="KW-0028">Amino-acid biosynthesis</keyword>
<evidence type="ECO:0000259" key="11">
    <source>
        <dbReference type="PROSITE" id="PS50991"/>
    </source>
</evidence>
<evidence type="ECO:0000256" key="3">
    <source>
        <dbReference type="ARBA" id="ARBA00009767"/>
    </source>
</evidence>
<comment type="cofactor">
    <cofactor evidence="10">
        <name>Mg(2+)</name>
        <dbReference type="ChEBI" id="CHEBI:18420"/>
    </cofactor>
</comment>
<organism evidence="12 13">
    <name type="scientific">Oceanobacillus oncorhynchi</name>
    <dbReference type="NCBI Taxonomy" id="545501"/>
    <lineage>
        <taxon>Bacteria</taxon>
        <taxon>Bacillati</taxon>
        <taxon>Bacillota</taxon>
        <taxon>Bacilli</taxon>
        <taxon>Bacillales</taxon>
        <taxon>Bacillaceae</taxon>
        <taxon>Oceanobacillus</taxon>
    </lineage>
</organism>
<keyword evidence="13" id="KW-1185">Reference proteome</keyword>
<dbReference type="CDD" id="cd07942">
    <property type="entry name" value="DRE_TIM_LeuA"/>
    <property type="match status" value="1"/>
</dbReference>
<evidence type="ECO:0000256" key="4">
    <source>
        <dbReference type="ARBA" id="ARBA00012973"/>
    </source>
</evidence>
<feature type="binding site" evidence="10">
    <location>
        <position position="243"/>
    </location>
    <ligand>
        <name>Mg(2+)</name>
        <dbReference type="ChEBI" id="CHEBI:18420"/>
    </ligand>
</feature>
<feature type="binding site" evidence="10">
    <location>
        <position position="245"/>
    </location>
    <ligand>
        <name>Mg(2+)</name>
        <dbReference type="ChEBI" id="CHEBI:18420"/>
    </ligand>
</feature>
<dbReference type="InterPro" id="IPR054692">
    <property type="entry name" value="LeuA-like_post-cat"/>
</dbReference>